<evidence type="ECO:0000313" key="1">
    <source>
        <dbReference type="EMBL" id="SVD73633.1"/>
    </source>
</evidence>
<dbReference type="EMBL" id="UINC01169876">
    <property type="protein sequence ID" value="SVD73633.1"/>
    <property type="molecule type" value="Genomic_DNA"/>
</dbReference>
<accession>A0A382XRM0</accession>
<name>A0A382XRM0_9ZZZZ</name>
<proteinExistence type="predicted"/>
<protein>
    <submittedName>
        <fullName evidence="1">Uncharacterized protein</fullName>
    </submittedName>
</protein>
<sequence>VNILIVDGNEKVSSEKYTELGMLTQYEVYQEVLEKISAYELNISIVHPTWGDDFLPPGTNLEDFDGIAWTGSVLNIYDLRPDVQRQIDLA</sequence>
<reference evidence="1" key="1">
    <citation type="submission" date="2018-05" db="EMBL/GenBank/DDBJ databases">
        <authorList>
            <person name="Lanie J.A."/>
            <person name="Ng W.-L."/>
            <person name="Kazmierczak K.M."/>
            <person name="Andrzejewski T.M."/>
            <person name="Davidsen T.M."/>
            <person name="Wayne K.J."/>
            <person name="Tettelin H."/>
            <person name="Glass J.I."/>
            <person name="Rusch D."/>
            <person name="Podicherti R."/>
            <person name="Tsui H.-C.T."/>
            <person name="Winkler M.E."/>
        </authorList>
    </citation>
    <scope>NUCLEOTIDE SEQUENCE</scope>
</reference>
<gene>
    <name evidence="1" type="ORF">METZ01_LOCUS426487</name>
</gene>
<feature type="non-terminal residue" evidence="1">
    <location>
        <position position="1"/>
    </location>
</feature>
<feature type="non-terminal residue" evidence="1">
    <location>
        <position position="90"/>
    </location>
</feature>
<organism evidence="1">
    <name type="scientific">marine metagenome</name>
    <dbReference type="NCBI Taxonomy" id="408172"/>
    <lineage>
        <taxon>unclassified sequences</taxon>
        <taxon>metagenomes</taxon>
        <taxon>ecological metagenomes</taxon>
    </lineage>
</organism>
<dbReference type="AlphaFoldDB" id="A0A382XRM0"/>